<comment type="caution">
    <text evidence="1">The sequence shown here is derived from an EMBL/GenBank/DDBJ whole genome shotgun (WGS) entry which is preliminary data.</text>
</comment>
<name>A0ACC0D6Y3_9PEZI</name>
<keyword evidence="2" id="KW-1185">Reference proteome</keyword>
<organism evidence="1 2">
    <name type="scientific">Hypoxylon rubiginosum</name>
    <dbReference type="NCBI Taxonomy" id="110542"/>
    <lineage>
        <taxon>Eukaryota</taxon>
        <taxon>Fungi</taxon>
        <taxon>Dikarya</taxon>
        <taxon>Ascomycota</taxon>
        <taxon>Pezizomycotina</taxon>
        <taxon>Sordariomycetes</taxon>
        <taxon>Xylariomycetidae</taxon>
        <taxon>Xylariales</taxon>
        <taxon>Hypoxylaceae</taxon>
        <taxon>Hypoxylon</taxon>
    </lineage>
</organism>
<dbReference type="EMBL" id="MU394301">
    <property type="protein sequence ID" value="KAI6088447.1"/>
    <property type="molecule type" value="Genomic_DNA"/>
</dbReference>
<gene>
    <name evidence="1" type="ORF">F4821DRAFT_89170</name>
</gene>
<sequence length="646" mass="72214">MSNSVEIQAPQACKRCHARKRKCDRKHPRCSPCAAAGVACEIEMKTGDKELTRQINDLRARNETLEQRARWLEESLAVASPGFTGGESVPHAAIHRGQFTNGLVTDISQPISPILQADHSTPACRPLTEALSIPLLNIYPKATSLPDTPGLPTWSSVADIPKAHTLELAIESCNAFLSGHKQSNHIVNKEGLMQDLHAAYQPGALHNPLLYGSRFRCFMVLYLAQERYWKLGTADDKEDSSIRELYRQLALRDVCATIGRENLECVQALGLLGLMSIQEPDGPDLWQVVGLAARTAVAIGIHRKDEVHLPLVAGLFQDEEALQKYNECRKDIFWALYSLDRLTMFTLSRPAALRDDDIDVEMPSLPPPSSTLSREVPSVALRVHSLKGRKLYGQIQESLYAVATTAKGPFQERKGIVDGYAQQVQSWYASSPLRGAFVPISAATIRRQSLDDLQYHQMIMALHRPSPLMPEIPSSFVDVLHEAATISVDLYDHYSEANQVLVNWVHLNQIFTSCTTLVYCFWEYQARDDLVEVPRQRALDRIEQCKRLLARFGPPWPQTQRYQTMFDNLTQSFLHQQQDHTSFLAATGNPPVESADIPTCSAFPVDPMIDILGSDHSSGITLDPFESAHDLLMSQSPDTVMRVFWG</sequence>
<evidence type="ECO:0000313" key="1">
    <source>
        <dbReference type="EMBL" id="KAI6088447.1"/>
    </source>
</evidence>
<accession>A0ACC0D6Y3</accession>
<evidence type="ECO:0000313" key="2">
    <source>
        <dbReference type="Proteomes" id="UP001497680"/>
    </source>
</evidence>
<dbReference type="Proteomes" id="UP001497680">
    <property type="component" value="Unassembled WGS sequence"/>
</dbReference>
<protein>
    <submittedName>
        <fullName evidence="1">Uncharacterized protein</fullName>
    </submittedName>
</protein>
<reference evidence="1 2" key="1">
    <citation type="journal article" date="2022" name="New Phytol.">
        <title>Ecological generalism drives hyperdiversity of secondary metabolite gene clusters in xylarialean endophytes.</title>
        <authorList>
            <person name="Franco M.E.E."/>
            <person name="Wisecaver J.H."/>
            <person name="Arnold A.E."/>
            <person name="Ju Y.M."/>
            <person name="Slot J.C."/>
            <person name="Ahrendt S."/>
            <person name="Moore L.P."/>
            <person name="Eastman K.E."/>
            <person name="Scott K."/>
            <person name="Konkel Z."/>
            <person name="Mondo S.J."/>
            <person name="Kuo A."/>
            <person name="Hayes R.D."/>
            <person name="Haridas S."/>
            <person name="Andreopoulos B."/>
            <person name="Riley R."/>
            <person name="LaButti K."/>
            <person name="Pangilinan J."/>
            <person name="Lipzen A."/>
            <person name="Amirebrahimi M."/>
            <person name="Yan J."/>
            <person name="Adam C."/>
            <person name="Keymanesh K."/>
            <person name="Ng V."/>
            <person name="Louie K."/>
            <person name="Northen T."/>
            <person name="Drula E."/>
            <person name="Henrissat B."/>
            <person name="Hsieh H.M."/>
            <person name="Youens-Clark K."/>
            <person name="Lutzoni F."/>
            <person name="Miadlikowska J."/>
            <person name="Eastwood D.C."/>
            <person name="Hamelin R.C."/>
            <person name="Grigoriev I.V."/>
            <person name="U'Ren J.M."/>
        </authorList>
    </citation>
    <scope>NUCLEOTIDE SEQUENCE [LARGE SCALE GENOMIC DNA]</scope>
    <source>
        <strain evidence="1 2">ER1909</strain>
    </source>
</reference>
<proteinExistence type="predicted"/>